<dbReference type="OrthoDB" id="272681at2759"/>
<dbReference type="InterPro" id="IPR027417">
    <property type="entry name" value="P-loop_NTPase"/>
</dbReference>
<gene>
    <name evidence="1" type="ORF">ECPE_LOCUS4945</name>
</gene>
<protein>
    <submittedName>
        <fullName evidence="3">Tubulin domain-containing protein</fullName>
    </submittedName>
</protein>
<dbReference type="InterPro" id="IPR040632">
    <property type="entry name" value="Sulfotransfer_4"/>
</dbReference>
<evidence type="ECO:0000313" key="2">
    <source>
        <dbReference type="Proteomes" id="UP000272942"/>
    </source>
</evidence>
<organism evidence="3">
    <name type="scientific">Echinostoma caproni</name>
    <dbReference type="NCBI Taxonomy" id="27848"/>
    <lineage>
        <taxon>Eukaryota</taxon>
        <taxon>Metazoa</taxon>
        <taxon>Spiralia</taxon>
        <taxon>Lophotrochozoa</taxon>
        <taxon>Platyhelminthes</taxon>
        <taxon>Trematoda</taxon>
        <taxon>Digenea</taxon>
        <taxon>Plagiorchiida</taxon>
        <taxon>Echinostomata</taxon>
        <taxon>Echinostomatoidea</taxon>
        <taxon>Echinostomatidae</taxon>
        <taxon>Echinostoma</taxon>
    </lineage>
</organism>
<dbReference type="Gene3D" id="3.40.50.300">
    <property type="entry name" value="P-loop containing nucleotide triphosphate hydrolases"/>
    <property type="match status" value="1"/>
</dbReference>
<dbReference type="Proteomes" id="UP000272942">
    <property type="component" value="Unassembled WGS sequence"/>
</dbReference>
<dbReference type="AlphaFoldDB" id="A0A183ADB0"/>
<accession>A0A183ADB0</accession>
<evidence type="ECO:0000313" key="1">
    <source>
        <dbReference type="EMBL" id="VDP74087.1"/>
    </source>
</evidence>
<dbReference type="WBParaSite" id="ECPE_0000495701-mRNA-1">
    <property type="protein sequence ID" value="ECPE_0000495701-mRNA-1"/>
    <property type="gene ID" value="ECPE_0000495701"/>
</dbReference>
<dbReference type="Pfam" id="PF17784">
    <property type="entry name" value="Sulfotransfer_4"/>
    <property type="match status" value="1"/>
</dbReference>
<sequence length="133" mass="15051">MKPEPDTDSLFVIGAGCGGTGTATLKAALEILFNKPCYDLTTLVRKHPDHVRKWIELDERLTDDRAEEGDSIDPQTVRDIFRGYSCAMDFPAISYYWQLLHIYPNAKVSYDRLAKKCTAFDTDGALFRRLACL</sequence>
<reference evidence="1 2" key="2">
    <citation type="submission" date="2018-11" db="EMBL/GenBank/DDBJ databases">
        <authorList>
            <consortium name="Pathogen Informatics"/>
        </authorList>
    </citation>
    <scope>NUCLEOTIDE SEQUENCE [LARGE SCALE GENOMIC DNA]</scope>
    <source>
        <strain evidence="1 2">Egypt</strain>
    </source>
</reference>
<dbReference type="EMBL" id="UZAN01041781">
    <property type="protein sequence ID" value="VDP74087.1"/>
    <property type="molecule type" value="Genomic_DNA"/>
</dbReference>
<keyword evidence="2" id="KW-1185">Reference proteome</keyword>
<evidence type="ECO:0000313" key="3">
    <source>
        <dbReference type="WBParaSite" id="ECPE_0000495701-mRNA-1"/>
    </source>
</evidence>
<reference evidence="3" key="1">
    <citation type="submission" date="2016-06" db="UniProtKB">
        <authorList>
            <consortium name="WormBaseParasite"/>
        </authorList>
    </citation>
    <scope>IDENTIFICATION</scope>
</reference>
<proteinExistence type="predicted"/>
<name>A0A183ADB0_9TREM</name>